<organism evidence="1 2">
    <name type="scientific">Hymenobacter glacieicola</name>
    <dbReference type="NCBI Taxonomy" id="1562124"/>
    <lineage>
        <taxon>Bacteria</taxon>
        <taxon>Pseudomonadati</taxon>
        <taxon>Bacteroidota</taxon>
        <taxon>Cytophagia</taxon>
        <taxon>Cytophagales</taxon>
        <taxon>Hymenobacteraceae</taxon>
        <taxon>Hymenobacter</taxon>
    </lineage>
</organism>
<evidence type="ECO:0000313" key="2">
    <source>
        <dbReference type="Proteomes" id="UP000601361"/>
    </source>
</evidence>
<name>A0ABQ1WM71_9BACT</name>
<proteinExistence type="predicted"/>
<evidence type="ECO:0000313" key="1">
    <source>
        <dbReference type="EMBL" id="GGG36791.1"/>
    </source>
</evidence>
<reference evidence="2" key="1">
    <citation type="journal article" date="2019" name="Int. J. Syst. Evol. Microbiol.">
        <title>The Global Catalogue of Microorganisms (GCM) 10K type strain sequencing project: providing services to taxonomists for standard genome sequencing and annotation.</title>
        <authorList>
            <consortium name="The Broad Institute Genomics Platform"/>
            <consortium name="The Broad Institute Genome Sequencing Center for Infectious Disease"/>
            <person name="Wu L."/>
            <person name="Ma J."/>
        </authorList>
    </citation>
    <scope>NUCLEOTIDE SEQUENCE [LARGE SCALE GENOMIC DNA]</scope>
    <source>
        <strain evidence="2">CGMCC 1.12990</strain>
    </source>
</reference>
<sequence length="66" mass="7217">MAFIIEQQGVAQAGVQAQTVAGHPDYLAPRQIAKPLHVQNLMGWGVMELYQRLAVGIGQGAQEFKR</sequence>
<dbReference type="EMBL" id="BMGS01000002">
    <property type="protein sequence ID" value="GGG36791.1"/>
    <property type="molecule type" value="Genomic_DNA"/>
</dbReference>
<dbReference type="Proteomes" id="UP000601361">
    <property type="component" value="Unassembled WGS sequence"/>
</dbReference>
<keyword evidence="2" id="KW-1185">Reference proteome</keyword>
<comment type="caution">
    <text evidence="1">The sequence shown here is derived from an EMBL/GenBank/DDBJ whole genome shotgun (WGS) entry which is preliminary data.</text>
</comment>
<gene>
    <name evidence="1" type="ORF">GCM10011378_11450</name>
</gene>
<protein>
    <submittedName>
        <fullName evidence="1">Uncharacterized protein</fullName>
    </submittedName>
</protein>
<accession>A0ABQ1WM71</accession>